<evidence type="ECO:0000256" key="1">
    <source>
        <dbReference type="SAM" id="SignalP"/>
    </source>
</evidence>
<proteinExistence type="predicted"/>
<gene>
    <name evidence="2" type="ORF">P7122_07290</name>
</gene>
<dbReference type="EMBL" id="JARSBN010000003">
    <property type="protein sequence ID" value="MDG4715669.1"/>
    <property type="molecule type" value="Genomic_DNA"/>
</dbReference>
<dbReference type="RefSeq" id="WP_278005123.1">
    <property type="nucleotide sequence ID" value="NZ_JARSBN010000003.1"/>
</dbReference>
<evidence type="ECO:0008006" key="4">
    <source>
        <dbReference type="Google" id="ProtNLM"/>
    </source>
</evidence>
<sequence>MKLLMTSIFLFVFASTITAQDWKKYKSEELAFVTEFPGTPEESVQKVQTAVGELDMNMVGYTSVETGDNAYYSVISSDYPEEQFSDISDEKIKSILDGAVNGAVKNTNGTLEFDENITLNGYPGRKIMIKSSGMELYMNAYLVGNVMYITQVIALEGKVNTKNLNKFMDAFDLINKKE</sequence>
<evidence type="ECO:0000313" key="2">
    <source>
        <dbReference type="EMBL" id="MDG4715669.1"/>
    </source>
</evidence>
<name>A0ABT6G0V2_9FLAO</name>
<evidence type="ECO:0000313" key="3">
    <source>
        <dbReference type="Proteomes" id="UP001529085"/>
    </source>
</evidence>
<keyword evidence="3" id="KW-1185">Reference proteome</keyword>
<feature type="signal peptide" evidence="1">
    <location>
        <begin position="1"/>
        <end position="19"/>
    </location>
</feature>
<comment type="caution">
    <text evidence="2">The sequence shown here is derived from an EMBL/GenBank/DDBJ whole genome shotgun (WGS) entry which is preliminary data.</text>
</comment>
<protein>
    <recommendedName>
        <fullName evidence="4">DUF4252 domain-containing protein</fullName>
    </recommendedName>
</protein>
<keyword evidence="1" id="KW-0732">Signal</keyword>
<accession>A0ABT6G0V2</accession>
<organism evidence="2 3">
    <name type="scientific">Winogradskyella marincola</name>
    <dbReference type="NCBI Taxonomy" id="3037795"/>
    <lineage>
        <taxon>Bacteria</taxon>
        <taxon>Pseudomonadati</taxon>
        <taxon>Bacteroidota</taxon>
        <taxon>Flavobacteriia</taxon>
        <taxon>Flavobacteriales</taxon>
        <taxon>Flavobacteriaceae</taxon>
        <taxon>Winogradskyella</taxon>
    </lineage>
</organism>
<dbReference type="Proteomes" id="UP001529085">
    <property type="component" value="Unassembled WGS sequence"/>
</dbReference>
<feature type="chain" id="PRO_5046312432" description="DUF4252 domain-containing protein" evidence="1">
    <location>
        <begin position="20"/>
        <end position="178"/>
    </location>
</feature>
<reference evidence="2 3" key="1">
    <citation type="submission" date="2023-03" db="EMBL/GenBank/DDBJ databases">
        <title>Strain YYF002 represents a novel species in the genus Winogradskyella isolated from seawater.</title>
        <authorList>
            <person name="Fu Z.-Y."/>
        </authorList>
    </citation>
    <scope>NUCLEOTIDE SEQUENCE [LARGE SCALE GENOMIC DNA]</scope>
    <source>
        <strain evidence="2 3">YYF002</strain>
    </source>
</reference>